<keyword evidence="3" id="KW-1185">Reference proteome</keyword>
<evidence type="ECO:0000313" key="2">
    <source>
        <dbReference type="EMBL" id="TPX09959.1"/>
    </source>
</evidence>
<dbReference type="Proteomes" id="UP000319257">
    <property type="component" value="Unassembled WGS sequence"/>
</dbReference>
<sequence>MPSKSFWPRELFYASPHPSTLPMGQQINKAPMCPCNACWNAPIGSPSPHAKAPKAAPAKKTTSSSSTSSLWKKQVLTGKLSRKGSVESMSSMKPLTQAIEPVRTNGSDTDSVYSFEKY</sequence>
<evidence type="ECO:0000313" key="3">
    <source>
        <dbReference type="Proteomes" id="UP000319257"/>
    </source>
</evidence>
<dbReference type="RefSeq" id="XP_030991670.1">
    <property type="nucleotide sequence ID" value="XM_031143701.1"/>
</dbReference>
<dbReference type="EMBL" id="SKBQ01000060">
    <property type="protein sequence ID" value="TPX09959.1"/>
    <property type="molecule type" value="Genomic_DNA"/>
</dbReference>
<dbReference type="GeneID" id="41976253"/>
<reference evidence="2 3" key="1">
    <citation type="submission" date="2019-06" db="EMBL/GenBank/DDBJ databases">
        <title>Draft genome sequence of the filamentous fungus Phialemoniopsis curvata isolated from diesel fuel.</title>
        <authorList>
            <person name="Varaljay V.A."/>
            <person name="Lyon W.J."/>
            <person name="Crouch A.L."/>
            <person name="Drake C.E."/>
            <person name="Hollomon J.M."/>
            <person name="Nadeau L.J."/>
            <person name="Nunn H.S."/>
            <person name="Stevenson B.S."/>
            <person name="Bojanowski C.L."/>
            <person name="Crookes-Goodson W.J."/>
        </authorList>
    </citation>
    <scope>NUCLEOTIDE SEQUENCE [LARGE SCALE GENOMIC DNA]</scope>
    <source>
        <strain evidence="2 3">D216</strain>
    </source>
</reference>
<dbReference type="OrthoDB" id="5233761at2759"/>
<dbReference type="AlphaFoldDB" id="A0A507AY61"/>
<feature type="compositionally biased region" description="Low complexity" evidence="1">
    <location>
        <begin position="46"/>
        <end position="69"/>
    </location>
</feature>
<feature type="region of interest" description="Disordered" evidence="1">
    <location>
        <begin position="46"/>
        <end position="70"/>
    </location>
</feature>
<gene>
    <name evidence="2" type="ORF">E0L32_008806</name>
</gene>
<comment type="caution">
    <text evidence="2">The sequence shown here is derived from an EMBL/GenBank/DDBJ whole genome shotgun (WGS) entry which is preliminary data.</text>
</comment>
<name>A0A507AY61_9PEZI</name>
<organism evidence="2 3">
    <name type="scientific">Thyridium curvatum</name>
    <dbReference type="NCBI Taxonomy" id="1093900"/>
    <lineage>
        <taxon>Eukaryota</taxon>
        <taxon>Fungi</taxon>
        <taxon>Dikarya</taxon>
        <taxon>Ascomycota</taxon>
        <taxon>Pezizomycotina</taxon>
        <taxon>Sordariomycetes</taxon>
        <taxon>Sordariomycetidae</taxon>
        <taxon>Thyridiales</taxon>
        <taxon>Thyridiaceae</taxon>
        <taxon>Thyridium</taxon>
    </lineage>
</organism>
<dbReference type="InParanoid" id="A0A507AY61"/>
<accession>A0A507AY61</accession>
<proteinExistence type="predicted"/>
<evidence type="ECO:0000256" key="1">
    <source>
        <dbReference type="SAM" id="MobiDB-lite"/>
    </source>
</evidence>
<protein>
    <submittedName>
        <fullName evidence="2">Uncharacterized protein</fullName>
    </submittedName>
</protein>